<feature type="domain" description="GIY-YIG" evidence="1">
    <location>
        <begin position="12"/>
        <end position="119"/>
    </location>
</feature>
<dbReference type="Gene3D" id="3.40.1440.10">
    <property type="entry name" value="GIY-YIG endonuclease"/>
    <property type="match status" value="1"/>
</dbReference>
<accession>A0A6C0KKY4</accession>
<dbReference type="EMBL" id="MN740936">
    <property type="protein sequence ID" value="QHU18635.1"/>
    <property type="molecule type" value="Genomic_DNA"/>
</dbReference>
<sequence>MNEIIDDNSQVVGHIYLITNVQLNKKYVGQTLSHRKNRNKYRPFGYIGRFKDHISEAICNTKKNQCTYLNNAIRLYGKEAFEVELITTCLKEQTDEYEMKYIKEYNTLYPNGYNLTKGGKVFKDCTTAIEPTITANIPKKRGGCTSRSTETRAKMTESLKKVMGTPEARKEQMLRTQKQHSTNKLPNFTGLTVDVCNLEQYMRTINKKDGSKYIRIVVEDKRTSFVGKYETFDQLKERAIQFLKSIHESATLPN</sequence>
<dbReference type="InterPro" id="IPR000305">
    <property type="entry name" value="GIY-YIG_endonuc"/>
</dbReference>
<evidence type="ECO:0000259" key="1">
    <source>
        <dbReference type="SMART" id="SM00465"/>
    </source>
</evidence>
<dbReference type="SMART" id="SM00465">
    <property type="entry name" value="GIYc"/>
    <property type="match status" value="1"/>
</dbReference>
<proteinExistence type="predicted"/>
<dbReference type="InterPro" id="IPR035901">
    <property type="entry name" value="GIY-YIG_endonuc_sf"/>
</dbReference>
<reference evidence="2" key="1">
    <citation type="journal article" date="2020" name="Nature">
        <title>Giant virus diversity and host interactions through global metagenomics.</title>
        <authorList>
            <person name="Schulz F."/>
            <person name="Roux S."/>
            <person name="Paez-Espino D."/>
            <person name="Jungbluth S."/>
            <person name="Walsh D.A."/>
            <person name="Denef V.J."/>
            <person name="McMahon K.D."/>
            <person name="Konstantinidis K.T."/>
            <person name="Eloe-Fadrosh E.A."/>
            <person name="Kyrpides N.C."/>
            <person name="Woyke T."/>
        </authorList>
    </citation>
    <scope>NUCLEOTIDE SEQUENCE</scope>
    <source>
        <strain evidence="2">GVMAG-S-3300013006-158</strain>
    </source>
</reference>
<dbReference type="InterPro" id="IPR045566">
    <property type="entry name" value="SegE-like_GIY-YIG"/>
</dbReference>
<dbReference type="AlphaFoldDB" id="A0A6C0KKY4"/>
<evidence type="ECO:0000313" key="2">
    <source>
        <dbReference type="EMBL" id="QHU18635.1"/>
    </source>
</evidence>
<organism evidence="2">
    <name type="scientific">viral metagenome</name>
    <dbReference type="NCBI Taxonomy" id="1070528"/>
    <lineage>
        <taxon>unclassified sequences</taxon>
        <taxon>metagenomes</taxon>
        <taxon>organismal metagenomes</taxon>
    </lineage>
</organism>
<dbReference type="CDD" id="cd10443">
    <property type="entry name" value="GIY-YIG_HE_Tlr8p_PBC-V_like"/>
    <property type="match status" value="1"/>
</dbReference>
<name>A0A6C0KKY4_9ZZZZ</name>
<dbReference type="Pfam" id="PF19835">
    <property type="entry name" value="SegE_GIY-YIG"/>
    <property type="match status" value="1"/>
</dbReference>
<protein>
    <recommendedName>
        <fullName evidence="1">GIY-YIG domain-containing protein</fullName>
    </recommendedName>
</protein>